<name>A0A0A8YL45_ARUDO</name>
<evidence type="ECO:0000313" key="1">
    <source>
        <dbReference type="EMBL" id="JAD23222.1"/>
    </source>
</evidence>
<dbReference type="EMBL" id="GBRH01274673">
    <property type="protein sequence ID" value="JAD23222.1"/>
    <property type="molecule type" value="Transcribed_RNA"/>
</dbReference>
<sequence>MAYPAENNNQTSCASSTVLLIYSTLWLQLHCLTSISSQASPSSLLPLIEPKYLQRSFAMPLLYLVFNYM</sequence>
<accession>A0A0A8YL45</accession>
<protein>
    <submittedName>
        <fullName evidence="1">Uncharacterized protein</fullName>
    </submittedName>
</protein>
<proteinExistence type="predicted"/>
<reference evidence="1" key="1">
    <citation type="submission" date="2014-09" db="EMBL/GenBank/DDBJ databases">
        <authorList>
            <person name="Magalhaes I.L.F."/>
            <person name="Oliveira U."/>
            <person name="Santos F.R."/>
            <person name="Vidigal T.H.D.A."/>
            <person name="Brescovit A.D."/>
            <person name="Santos A.J."/>
        </authorList>
    </citation>
    <scope>NUCLEOTIDE SEQUENCE</scope>
    <source>
        <tissue evidence="1">Shoot tissue taken approximately 20 cm above the soil surface</tissue>
    </source>
</reference>
<organism evidence="1">
    <name type="scientific">Arundo donax</name>
    <name type="common">Giant reed</name>
    <name type="synonym">Donax arundinaceus</name>
    <dbReference type="NCBI Taxonomy" id="35708"/>
    <lineage>
        <taxon>Eukaryota</taxon>
        <taxon>Viridiplantae</taxon>
        <taxon>Streptophyta</taxon>
        <taxon>Embryophyta</taxon>
        <taxon>Tracheophyta</taxon>
        <taxon>Spermatophyta</taxon>
        <taxon>Magnoliopsida</taxon>
        <taxon>Liliopsida</taxon>
        <taxon>Poales</taxon>
        <taxon>Poaceae</taxon>
        <taxon>PACMAD clade</taxon>
        <taxon>Arundinoideae</taxon>
        <taxon>Arundineae</taxon>
        <taxon>Arundo</taxon>
    </lineage>
</organism>
<reference evidence="1" key="2">
    <citation type="journal article" date="2015" name="Data Brief">
        <title>Shoot transcriptome of the giant reed, Arundo donax.</title>
        <authorList>
            <person name="Barrero R.A."/>
            <person name="Guerrero F.D."/>
            <person name="Moolhuijzen P."/>
            <person name="Goolsby J.A."/>
            <person name="Tidwell J."/>
            <person name="Bellgard S.E."/>
            <person name="Bellgard M.I."/>
        </authorList>
    </citation>
    <scope>NUCLEOTIDE SEQUENCE</scope>
    <source>
        <tissue evidence="1">Shoot tissue taken approximately 20 cm above the soil surface</tissue>
    </source>
</reference>
<dbReference type="AlphaFoldDB" id="A0A0A8YL45"/>